<dbReference type="AlphaFoldDB" id="A0AAW3ZSS4"/>
<dbReference type="RefSeq" id="WP_225444822.1">
    <property type="nucleotide sequence ID" value="NZ_JACYTR010000083.1"/>
</dbReference>
<proteinExistence type="predicted"/>
<feature type="transmembrane region" description="Helical" evidence="1">
    <location>
        <begin position="85"/>
        <end position="115"/>
    </location>
</feature>
<keyword evidence="1" id="KW-1133">Transmembrane helix</keyword>
<evidence type="ECO:0000256" key="1">
    <source>
        <dbReference type="SAM" id="Phobius"/>
    </source>
</evidence>
<keyword evidence="1" id="KW-0472">Membrane</keyword>
<evidence type="ECO:0000313" key="2">
    <source>
        <dbReference type="EMBL" id="MBD8528102.1"/>
    </source>
</evidence>
<evidence type="ECO:0000313" key="3">
    <source>
        <dbReference type="Proteomes" id="UP000613768"/>
    </source>
</evidence>
<accession>A0AAW3ZSS4</accession>
<keyword evidence="1" id="KW-0812">Transmembrane</keyword>
<evidence type="ECO:0008006" key="4">
    <source>
        <dbReference type="Google" id="ProtNLM"/>
    </source>
</evidence>
<name>A0AAW3ZSS4_9GAMM</name>
<sequence length="275" mass="31181">MAAQVPRWNRVCCRSSAMQRGTPRYVVAQGPVSRRLQRRPQAPPIDGPQVQRRALKARARYQLGAPLQGQLGRARWPQRHPLGTLILPASSCVCLLGAGWPLASGLTLLGLLWLWRIRSRISASKERARTERYAWLDSELLQRLDRLLQRTAAELQPRHAQRLREIKQSVVELLHRYVRAPDEGSLSMEDRCYVTEALRRYLPDSLSAYLAIPRAERGSAIAGCKESADELLNQQLDLIAQQLQRCLQQNGSGAQQALLRQQRFLSSKAVRRDSN</sequence>
<gene>
    <name evidence="2" type="ORF">IFO71_20330</name>
</gene>
<comment type="caution">
    <text evidence="2">The sequence shown here is derived from an EMBL/GenBank/DDBJ whole genome shotgun (WGS) entry which is preliminary data.</text>
</comment>
<organism evidence="2 3">
    <name type="scientific">Pseudomarimonas arenosa</name>
    <dbReference type="NCBI Taxonomy" id="2774145"/>
    <lineage>
        <taxon>Bacteria</taxon>
        <taxon>Pseudomonadati</taxon>
        <taxon>Pseudomonadota</taxon>
        <taxon>Gammaproteobacteria</taxon>
        <taxon>Lysobacterales</taxon>
        <taxon>Lysobacteraceae</taxon>
        <taxon>Pseudomarimonas</taxon>
    </lineage>
</organism>
<protein>
    <recommendedName>
        <fullName evidence="4">5-bromo-4-chloroindolyl phosphate hydrolysis protein</fullName>
    </recommendedName>
</protein>
<dbReference type="EMBL" id="JACYTR010000083">
    <property type="protein sequence ID" value="MBD8528102.1"/>
    <property type="molecule type" value="Genomic_DNA"/>
</dbReference>
<dbReference type="Proteomes" id="UP000613768">
    <property type="component" value="Unassembled WGS sequence"/>
</dbReference>
<reference evidence="2 3" key="1">
    <citation type="submission" date="2020-09" db="EMBL/GenBank/DDBJ databases">
        <title>Pseudoxanthomonas sp. CAU 1598 isolated from sand of Yaerae Beach.</title>
        <authorList>
            <person name="Kim W."/>
        </authorList>
    </citation>
    <scope>NUCLEOTIDE SEQUENCE [LARGE SCALE GENOMIC DNA]</scope>
    <source>
        <strain evidence="2 3">CAU 1598</strain>
    </source>
</reference>
<keyword evidence="3" id="KW-1185">Reference proteome</keyword>